<dbReference type="EMBL" id="JAWDJW010000039">
    <property type="protein sequence ID" value="KAK3081906.1"/>
    <property type="molecule type" value="Genomic_DNA"/>
</dbReference>
<accession>A0ACC3DYH6</accession>
<reference evidence="1" key="1">
    <citation type="submission" date="2024-09" db="EMBL/GenBank/DDBJ databases">
        <title>Black Yeasts Isolated from many extreme environments.</title>
        <authorList>
            <person name="Coleine C."/>
            <person name="Stajich J.E."/>
            <person name="Selbmann L."/>
        </authorList>
    </citation>
    <scope>NUCLEOTIDE SEQUENCE</scope>
    <source>
        <strain evidence="1">CCFEE 5737</strain>
    </source>
</reference>
<keyword evidence="2" id="KW-1185">Reference proteome</keyword>
<gene>
    <name evidence="1" type="ORF">LTS18_012844</name>
</gene>
<sequence length="124" mass="13357">MASLIHALRDLITSVFEAITAIFTTAYDLIAGTLHGILSFFIGVIDLAMDTIQGTLNTMGGVGKLIISKFDTAGTYALKEKMADERFSLGNFVVIAVVGVPVFLFLTYQRSQGRPVVVGNKKVN</sequence>
<organism evidence="1 2">
    <name type="scientific">Coniosporium uncinatum</name>
    <dbReference type="NCBI Taxonomy" id="93489"/>
    <lineage>
        <taxon>Eukaryota</taxon>
        <taxon>Fungi</taxon>
        <taxon>Dikarya</taxon>
        <taxon>Ascomycota</taxon>
        <taxon>Pezizomycotina</taxon>
        <taxon>Dothideomycetes</taxon>
        <taxon>Dothideomycetes incertae sedis</taxon>
        <taxon>Coniosporium</taxon>
    </lineage>
</organism>
<evidence type="ECO:0000313" key="2">
    <source>
        <dbReference type="Proteomes" id="UP001186974"/>
    </source>
</evidence>
<name>A0ACC3DYH6_9PEZI</name>
<protein>
    <submittedName>
        <fullName evidence="1">Uncharacterized protein</fullName>
    </submittedName>
</protein>
<dbReference type="Proteomes" id="UP001186974">
    <property type="component" value="Unassembled WGS sequence"/>
</dbReference>
<comment type="caution">
    <text evidence="1">The sequence shown here is derived from an EMBL/GenBank/DDBJ whole genome shotgun (WGS) entry which is preliminary data.</text>
</comment>
<evidence type="ECO:0000313" key="1">
    <source>
        <dbReference type="EMBL" id="KAK3081906.1"/>
    </source>
</evidence>
<proteinExistence type="predicted"/>